<evidence type="ECO:0000259" key="6">
    <source>
        <dbReference type="Pfam" id="PF16889"/>
    </source>
</evidence>
<comment type="caution">
    <text evidence="7">The sequence shown here is derived from an EMBL/GenBank/DDBJ whole genome shotgun (WGS) entry which is preliminary data.</text>
</comment>
<dbReference type="EMBL" id="JACOOE010000003">
    <property type="protein sequence ID" value="MBC5604488.1"/>
    <property type="molecule type" value="Genomic_DNA"/>
</dbReference>
<evidence type="ECO:0000259" key="5">
    <source>
        <dbReference type="Pfam" id="PF07940"/>
    </source>
</evidence>
<comment type="subcellular location">
    <subcellularLocation>
        <location evidence="1">Periplasm</location>
    </subcellularLocation>
</comment>
<dbReference type="RefSeq" id="WP_186966952.1">
    <property type="nucleotide sequence ID" value="NZ_JACOOE010000003.1"/>
</dbReference>
<dbReference type="PROSITE" id="PS51257">
    <property type="entry name" value="PROKAR_LIPOPROTEIN"/>
    <property type="match status" value="1"/>
</dbReference>
<name>A0ABR7C9W8_9BACE</name>
<organism evidence="7 8">
    <name type="scientific">Bacteroides difficilis</name>
    <dbReference type="NCBI Taxonomy" id="2763021"/>
    <lineage>
        <taxon>Bacteria</taxon>
        <taxon>Pseudomonadati</taxon>
        <taxon>Bacteroidota</taxon>
        <taxon>Bacteroidia</taxon>
        <taxon>Bacteroidales</taxon>
        <taxon>Bacteroidaceae</taxon>
        <taxon>Bacteroides</taxon>
    </lineage>
</organism>
<dbReference type="Gene3D" id="1.50.10.100">
    <property type="entry name" value="Chondroitin AC/alginate lyase"/>
    <property type="match status" value="1"/>
</dbReference>
<protein>
    <submittedName>
        <fullName evidence="7">Heparinase II/III family protein</fullName>
    </submittedName>
</protein>
<evidence type="ECO:0000256" key="4">
    <source>
        <dbReference type="ARBA" id="ARBA00023239"/>
    </source>
</evidence>
<evidence type="ECO:0000313" key="8">
    <source>
        <dbReference type="Proteomes" id="UP000600600"/>
    </source>
</evidence>
<dbReference type="NCBIfam" id="NF045572">
    <property type="entry name" value="Hepsulflyase_bctds"/>
    <property type="match status" value="1"/>
</dbReference>
<evidence type="ECO:0000256" key="2">
    <source>
        <dbReference type="ARBA" id="ARBA00022729"/>
    </source>
</evidence>
<keyword evidence="4" id="KW-0456">Lyase</keyword>
<dbReference type="InterPro" id="IPR008929">
    <property type="entry name" value="Chondroitin_lyas"/>
</dbReference>
<dbReference type="PANTHER" id="PTHR39210:SF1">
    <property type="entry name" value="HEPARIN-SULFATE LYASE"/>
    <property type="match status" value="1"/>
</dbReference>
<evidence type="ECO:0000313" key="7">
    <source>
        <dbReference type="EMBL" id="MBC5604488.1"/>
    </source>
</evidence>
<keyword evidence="8" id="KW-1185">Reference proteome</keyword>
<dbReference type="PANTHER" id="PTHR39210">
    <property type="entry name" value="HEPARIN-SULFATE LYASE"/>
    <property type="match status" value="1"/>
</dbReference>
<keyword evidence="2" id="KW-0732">Signal</keyword>
<dbReference type="InterPro" id="IPR054646">
    <property type="entry name" value="HepC"/>
</dbReference>
<dbReference type="InterPro" id="IPR031680">
    <property type="entry name" value="Hepar_II_III_N"/>
</dbReference>
<feature type="domain" description="Heparinase II/III-like C-terminal" evidence="5">
    <location>
        <begin position="416"/>
        <end position="636"/>
    </location>
</feature>
<reference evidence="7 8" key="1">
    <citation type="submission" date="2020-08" db="EMBL/GenBank/DDBJ databases">
        <title>Genome public.</title>
        <authorList>
            <person name="Liu C."/>
            <person name="Sun Q."/>
        </authorList>
    </citation>
    <scope>NUCLEOTIDE SEQUENCE [LARGE SCALE GENOMIC DNA]</scope>
    <source>
        <strain evidence="7 8">M27</strain>
    </source>
</reference>
<feature type="domain" description="Heparin-sulfate lyase N-terminal" evidence="6">
    <location>
        <begin position="48"/>
        <end position="405"/>
    </location>
</feature>
<proteinExistence type="predicted"/>
<evidence type="ECO:0000256" key="1">
    <source>
        <dbReference type="ARBA" id="ARBA00004418"/>
    </source>
</evidence>
<dbReference type="Proteomes" id="UP000600600">
    <property type="component" value="Unassembled WGS sequence"/>
</dbReference>
<sequence>MKNIFFICVFSLIAFTGCTDDDELYKNSGGNSTEEESTLPNEDIELSLFEALNLDYPGLEQVKAWYETGNYYSAAKALLTYYKGRIGITNPNVSLLESTITANEQLYADYAMDKYRFYVNTNYLEDKTQNKPWSLQNEDKTINWNFNPPKADQEYQKQLHRHYWMPYQGKAYQKSNDEKYILSWKEVYTDWVLKNPKPETPNETTWWQLQVSTRIIGQTELFDYFKFSPNFTPEWLSFFLAHFAEHADYLAKFRYQDENNILLSQGTALAFAGTLFPEFKNAAKWQEMGFNILNEQAPKQCLEDGMFNDLSLHYHIGTLDEFYNIKRLIDQNQQLANLLSPQIYERLEEAAELVMHFTFPNYFNTNKNEFCTSALNDSWMKQRDVLKRNFIKYSEMFPSNQELRFMATMGAEGTRPSTDLKAFEASGHYILRNSWGDNGNYTQATALIHSNNYLNETTGDWSHKQLDNGTFELYHNGRNFFPDSGVCTYMGNGSTIKELRQWFRSTKAHNTMTLGNGNIQYTLGKRVEVANSSHEVIVTQNPSYDNFTHRRSIFFVNKNESNPFFVLVDEGFGTATGTTKLYFHLGEQEADVDLDKESNGAHTKYNDGNNLVVRSFGSKEITSEEFEGRFATKTDQSFTARKAYSVNMEKDSDTPVRYITVIYPTTTPTGHSIKANLTDMGKDILQGISVKIEIDNQTYNLEWNS</sequence>
<dbReference type="SUPFAM" id="SSF48230">
    <property type="entry name" value="Chondroitin AC/alginate lyase"/>
    <property type="match status" value="1"/>
</dbReference>
<gene>
    <name evidence="7" type="ORF">H8S67_07380</name>
</gene>
<accession>A0ABR7C9W8</accession>
<dbReference type="Pfam" id="PF16889">
    <property type="entry name" value="Hepar_II_III_N"/>
    <property type="match status" value="1"/>
</dbReference>
<dbReference type="InterPro" id="IPR012480">
    <property type="entry name" value="Hepar_II_III_C"/>
</dbReference>
<dbReference type="Pfam" id="PF07940">
    <property type="entry name" value="Hepar_II_III_C"/>
    <property type="match status" value="1"/>
</dbReference>
<keyword evidence="3" id="KW-0574">Periplasm</keyword>
<dbReference type="Gene3D" id="2.70.98.70">
    <property type="match status" value="1"/>
</dbReference>
<evidence type="ECO:0000256" key="3">
    <source>
        <dbReference type="ARBA" id="ARBA00022764"/>
    </source>
</evidence>